<feature type="domain" description="Alpha/beta hydrolase fold-3" evidence="3">
    <location>
        <begin position="22"/>
        <end position="236"/>
    </location>
</feature>
<dbReference type="InterPro" id="IPR013094">
    <property type="entry name" value="AB_hydrolase_3"/>
</dbReference>
<evidence type="ECO:0000256" key="1">
    <source>
        <dbReference type="ARBA" id="ARBA00010515"/>
    </source>
</evidence>
<dbReference type="EMBL" id="MCGE01000016">
    <property type="protein sequence ID" value="ORZ13460.1"/>
    <property type="molecule type" value="Genomic_DNA"/>
</dbReference>
<dbReference type="AlphaFoldDB" id="A0A1X2IBJ9"/>
<evidence type="ECO:0000259" key="3">
    <source>
        <dbReference type="Pfam" id="PF07859"/>
    </source>
</evidence>
<protein>
    <submittedName>
        <fullName evidence="4">Alpha/beta hydrolase fold-domain-containing protein</fullName>
    </submittedName>
</protein>
<comment type="similarity">
    <text evidence="1">Belongs to the 'GDXG' lipolytic enzyme family.</text>
</comment>
<dbReference type="GO" id="GO:0016787">
    <property type="term" value="F:hydrolase activity"/>
    <property type="evidence" value="ECO:0007669"/>
    <property type="project" value="UniProtKB-KW"/>
</dbReference>
<proteinExistence type="inferred from homology"/>
<dbReference type="InterPro" id="IPR029058">
    <property type="entry name" value="AB_hydrolase_fold"/>
</dbReference>
<dbReference type="InterPro" id="IPR050300">
    <property type="entry name" value="GDXG_lipolytic_enzyme"/>
</dbReference>
<dbReference type="Pfam" id="PF07859">
    <property type="entry name" value="Abhydrolase_3"/>
    <property type="match status" value="1"/>
</dbReference>
<accession>A0A1X2IBJ9</accession>
<dbReference type="InterPro" id="IPR002168">
    <property type="entry name" value="Lipase_GDXG_HIS_AS"/>
</dbReference>
<dbReference type="SUPFAM" id="SSF53474">
    <property type="entry name" value="alpha/beta-Hydrolases"/>
    <property type="match status" value="1"/>
</dbReference>
<dbReference type="Proteomes" id="UP000193560">
    <property type="component" value="Unassembled WGS sequence"/>
</dbReference>
<comment type="caution">
    <text evidence="4">The sequence shown here is derived from an EMBL/GenBank/DDBJ whole genome shotgun (WGS) entry which is preliminary data.</text>
</comment>
<name>A0A1X2IBJ9_9FUNG</name>
<organism evidence="4 5">
    <name type="scientific">Absidia repens</name>
    <dbReference type="NCBI Taxonomy" id="90262"/>
    <lineage>
        <taxon>Eukaryota</taxon>
        <taxon>Fungi</taxon>
        <taxon>Fungi incertae sedis</taxon>
        <taxon>Mucoromycota</taxon>
        <taxon>Mucoromycotina</taxon>
        <taxon>Mucoromycetes</taxon>
        <taxon>Mucorales</taxon>
        <taxon>Cunninghamellaceae</taxon>
        <taxon>Absidia</taxon>
    </lineage>
</organism>
<evidence type="ECO:0000313" key="5">
    <source>
        <dbReference type="Proteomes" id="UP000193560"/>
    </source>
</evidence>
<keyword evidence="5" id="KW-1185">Reference proteome</keyword>
<dbReference type="OrthoDB" id="408631at2759"/>
<gene>
    <name evidence="4" type="ORF">BCR42DRAFT_354774</name>
</gene>
<dbReference type="PANTHER" id="PTHR48081:SF26">
    <property type="entry name" value="ALPHA_BETA HYDROLASE FOLD-3 DOMAIN-CONTAINING PROTEIN"/>
    <property type="match status" value="1"/>
</dbReference>
<dbReference type="PROSITE" id="PS01173">
    <property type="entry name" value="LIPASE_GDXG_HIS"/>
    <property type="match status" value="1"/>
</dbReference>
<reference evidence="4 5" key="1">
    <citation type="submission" date="2016-07" db="EMBL/GenBank/DDBJ databases">
        <title>Pervasive Adenine N6-methylation of Active Genes in Fungi.</title>
        <authorList>
            <consortium name="DOE Joint Genome Institute"/>
            <person name="Mondo S.J."/>
            <person name="Dannebaum R.O."/>
            <person name="Kuo R.C."/>
            <person name="Labutti K."/>
            <person name="Haridas S."/>
            <person name="Kuo A."/>
            <person name="Salamov A."/>
            <person name="Ahrendt S.R."/>
            <person name="Lipzen A."/>
            <person name="Sullivan W."/>
            <person name="Andreopoulos W.B."/>
            <person name="Clum A."/>
            <person name="Lindquist E."/>
            <person name="Daum C."/>
            <person name="Ramamoorthy G.K."/>
            <person name="Gryganskyi A."/>
            <person name="Culley D."/>
            <person name="Magnuson J.K."/>
            <person name="James T.Y."/>
            <person name="O'Malley M.A."/>
            <person name="Stajich J.E."/>
            <person name="Spatafora J.W."/>
            <person name="Visel A."/>
            <person name="Grigoriev I.V."/>
        </authorList>
    </citation>
    <scope>NUCLEOTIDE SEQUENCE [LARGE SCALE GENOMIC DNA]</scope>
    <source>
        <strain evidence="4 5">NRRL 1336</strain>
    </source>
</reference>
<keyword evidence="2 4" id="KW-0378">Hydrolase</keyword>
<evidence type="ECO:0000256" key="2">
    <source>
        <dbReference type="ARBA" id="ARBA00022801"/>
    </source>
</evidence>
<sequence>MSALSVWDTCSGGVKKSTEKIILYLHGGAYCAMSAQTHRTLTHKISKSTGRRVFAINYRLAPETKFPGALYDAVQAFLYLIDPTEKYNFDPKRILVMGDSAGGGLALAMLLYLRDHDLPSPEGACLLSPWVDLSFSYPSWNSASLFDYLPNNPDKLTGMNPQKLYLGDDFSASMLKHPYVSPLFAEHFEHLPPIMVQSGGCESLRDEIDALYQKINQSNTTFIHNEVYQDMVHVFQAFPLGKSVEEAIESIGWWARLGMSMISKYQVKQQQRQITTAGLSSSSAHQLTKSLIMSGFSKKDIPPPILLGRRHRSIPG</sequence>
<evidence type="ECO:0000313" key="4">
    <source>
        <dbReference type="EMBL" id="ORZ13460.1"/>
    </source>
</evidence>
<dbReference type="PANTHER" id="PTHR48081">
    <property type="entry name" value="AB HYDROLASE SUPERFAMILY PROTEIN C4A8.06C"/>
    <property type="match status" value="1"/>
</dbReference>
<dbReference type="Gene3D" id="3.40.50.1820">
    <property type="entry name" value="alpha/beta hydrolase"/>
    <property type="match status" value="1"/>
</dbReference>
<dbReference type="STRING" id="90262.A0A1X2IBJ9"/>